<name>A0A2W0CFY9_9BACL</name>
<dbReference type="EMBL" id="PRLG01000015">
    <property type="protein sequence ID" value="PYY29719.1"/>
    <property type="molecule type" value="Genomic_DNA"/>
</dbReference>
<gene>
    <name evidence="1" type="ORF">PIL02S_01919</name>
</gene>
<proteinExistence type="predicted"/>
<reference evidence="1 2" key="1">
    <citation type="submission" date="2018-01" db="EMBL/GenBank/DDBJ databases">
        <title>Genome sequence of the PGP bacterium Paenibacillus illinoisensis E3.</title>
        <authorList>
            <person name="Rolli E."/>
            <person name="Marasco R."/>
            <person name="Bessem C."/>
            <person name="Michoud G."/>
            <person name="Gaiarsa S."/>
            <person name="Borin S."/>
            <person name="Daffonchio D."/>
        </authorList>
    </citation>
    <scope>NUCLEOTIDE SEQUENCE [LARGE SCALE GENOMIC DNA]</scope>
    <source>
        <strain evidence="1 2">E3</strain>
    </source>
</reference>
<evidence type="ECO:0000313" key="2">
    <source>
        <dbReference type="Proteomes" id="UP000247459"/>
    </source>
</evidence>
<evidence type="ECO:0000313" key="1">
    <source>
        <dbReference type="EMBL" id="PYY29719.1"/>
    </source>
</evidence>
<dbReference type="Proteomes" id="UP000247459">
    <property type="component" value="Unassembled WGS sequence"/>
</dbReference>
<organism evidence="1 2">
    <name type="scientific">Paenibacillus illinoisensis</name>
    <dbReference type="NCBI Taxonomy" id="59845"/>
    <lineage>
        <taxon>Bacteria</taxon>
        <taxon>Bacillati</taxon>
        <taxon>Bacillota</taxon>
        <taxon>Bacilli</taxon>
        <taxon>Bacillales</taxon>
        <taxon>Paenibacillaceae</taxon>
        <taxon>Paenibacillus</taxon>
    </lineage>
</organism>
<comment type="caution">
    <text evidence="1">The sequence shown here is derived from an EMBL/GenBank/DDBJ whole genome shotgun (WGS) entry which is preliminary data.</text>
</comment>
<protein>
    <submittedName>
        <fullName evidence="1">Uncharacterized protein</fullName>
    </submittedName>
</protein>
<sequence length="43" mass="5012">MNRTHKVLSTEMDFLTEALSQVRVSVWHVQDDRETLMDYGGTN</sequence>
<dbReference type="AlphaFoldDB" id="A0A2W0CFY9"/>
<accession>A0A2W0CFY9</accession>